<sequence>MKIFSNLSTKDLTELTKYDVFELEIKLAVLLGESQFGKDLKYGAVIDCFTNIFLFGNEVSLSITQLSWLLNTQEHLLNLCEQGTSLSNSISLLHELIFSLPENQNQETSKQILDFLLKSFYQHYHLYQHMLTKAQQTVQLNKIIDVETVPTTQTFPCPLEESILESLYEEYLNPKPKEDDEKSAEENPSKTSSVTESQPIDDVTTLLASLKPDELRKLIQDIAESKFNSFKVEMEGKISDKETAMNKTFSKLHAR</sequence>
<organism evidence="2 3">
    <name type="scientific">Clytia hemisphaerica</name>
    <dbReference type="NCBI Taxonomy" id="252671"/>
    <lineage>
        <taxon>Eukaryota</taxon>
        <taxon>Metazoa</taxon>
        <taxon>Cnidaria</taxon>
        <taxon>Hydrozoa</taxon>
        <taxon>Hydroidolina</taxon>
        <taxon>Leptothecata</taxon>
        <taxon>Obeliida</taxon>
        <taxon>Clytiidae</taxon>
        <taxon>Clytia</taxon>
    </lineage>
</organism>
<dbReference type="EnsemblMetazoa" id="CLYHEMT007771.1">
    <property type="protein sequence ID" value="CLYHEMP007771.1"/>
    <property type="gene ID" value="CLYHEMG007771"/>
</dbReference>
<dbReference type="PANTHER" id="PTHR28457">
    <property type="entry name" value="COILED-COIL DOMAIN-CONTAINING PROTEIN 189"/>
    <property type="match status" value="1"/>
</dbReference>
<dbReference type="InterPro" id="IPR032727">
    <property type="entry name" value="CLAMP"/>
</dbReference>
<proteinExistence type="predicted"/>
<dbReference type="PANTHER" id="PTHR28457:SF1">
    <property type="entry name" value="CILIA- AND FLAGELLA-ASSOCIATED PROTEIN 119"/>
    <property type="match status" value="1"/>
</dbReference>
<dbReference type="AlphaFoldDB" id="A0A7M5WKP0"/>
<protein>
    <submittedName>
        <fullName evidence="2">Uncharacterized protein</fullName>
    </submittedName>
</protein>
<feature type="compositionally biased region" description="Polar residues" evidence="1">
    <location>
        <begin position="189"/>
        <end position="198"/>
    </location>
</feature>
<dbReference type="Pfam" id="PF14769">
    <property type="entry name" value="CLAMP"/>
    <property type="match status" value="1"/>
</dbReference>
<feature type="region of interest" description="Disordered" evidence="1">
    <location>
        <begin position="174"/>
        <end position="198"/>
    </location>
</feature>
<reference evidence="2" key="1">
    <citation type="submission" date="2021-01" db="UniProtKB">
        <authorList>
            <consortium name="EnsemblMetazoa"/>
        </authorList>
    </citation>
    <scope>IDENTIFICATION</scope>
</reference>
<name>A0A7M5WKP0_9CNID</name>
<keyword evidence="3" id="KW-1185">Reference proteome</keyword>
<evidence type="ECO:0000313" key="2">
    <source>
        <dbReference type="EnsemblMetazoa" id="CLYHEMP007771.1"/>
    </source>
</evidence>
<evidence type="ECO:0000256" key="1">
    <source>
        <dbReference type="SAM" id="MobiDB-lite"/>
    </source>
</evidence>
<dbReference type="Proteomes" id="UP000594262">
    <property type="component" value="Unplaced"/>
</dbReference>
<feature type="compositionally biased region" description="Basic and acidic residues" evidence="1">
    <location>
        <begin position="175"/>
        <end position="188"/>
    </location>
</feature>
<accession>A0A7M5WKP0</accession>
<evidence type="ECO:0000313" key="3">
    <source>
        <dbReference type="Proteomes" id="UP000594262"/>
    </source>
</evidence>
<dbReference type="OrthoDB" id="2126027at2759"/>